<evidence type="ECO:0000256" key="4">
    <source>
        <dbReference type="ARBA" id="ARBA00023125"/>
    </source>
</evidence>
<dbReference type="SUPFAM" id="SSF55785">
    <property type="entry name" value="PYP-like sensor domain (PAS domain)"/>
    <property type="match status" value="1"/>
</dbReference>
<dbReference type="CDD" id="cd00009">
    <property type="entry name" value="AAA"/>
    <property type="match status" value="1"/>
</dbReference>
<dbReference type="GO" id="GO:0043565">
    <property type="term" value="F:sequence-specific DNA binding"/>
    <property type="evidence" value="ECO:0007669"/>
    <property type="project" value="InterPro"/>
</dbReference>
<dbReference type="Gene3D" id="3.30.450.20">
    <property type="entry name" value="PAS domain"/>
    <property type="match status" value="1"/>
</dbReference>
<keyword evidence="5" id="KW-0804">Transcription</keyword>
<dbReference type="EMBL" id="JBIEKR010000002">
    <property type="protein sequence ID" value="MFG6272090.1"/>
    <property type="molecule type" value="Genomic_DNA"/>
</dbReference>
<dbReference type="GO" id="GO:0006355">
    <property type="term" value="P:regulation of DNA-templated transcription"/>
    <property type="evidence" value="ECO:0007669"/>
    <property type="project" value="InterPro"/>
</dbReference>
<dbReference type="InterPro" id="IPR002197">
    <property type="entry name" value="HTH_Fis"/>
</dbReference>
<protein>
    <submittedName>
        <fullName evidence="9">Sigma 54-interacting transcriptional regulator</fullName>
    </submittedName>
    <submittedName>
        <fullName evidence="8">Sigma-54 interaction domain-containing protein</fullName>
    </submittedName>
</protein>
<evidence type="ECO:0000313" key="8">
    <source>
        <dbReference type="EMBL" id="MFG6272090.1"/>
    </source>
</evidence>
<dbReference type="AlphaFoldDB" id="A0A848BSW8"/>
<dbReference type="InterPro" id="IPR025662">
    <property type="entry name" value="Sigma_54_int_dom_ATP-bd_1"/>
</dbReference>
<dbReference type="CDD" id="cd00130">
    <property type="entry name" value="PAS"/>
    <property type="match status" value="1"/>
</dbReference>
<reference evidence="8 11" key="2">
    <citation type="submission" date="2024-10" db="EMBL/GenBank/DDBJ databases">
        <authorList>
            <person name="Sang B.-I."/>
            <person name="Prabhaharan D."/>
        </authorList>
    </citation>
    <scope>NUCLEOTIDE SEQUENCE [LARGE SCALE GENOMIC DNA]</scope>
    <source>
        <strain evidence="8 11">MH</strain>
    </source>
</reference>
<dbReference type="Pfam" id="PF00158">
    <property type="entry name" value="Sigma54_activat"/>
    <property type="match status" value="1"/>
</dbReference>
<dbReference type="InterPro" id="IPR035965">
    <property type="entry name" value="PAS-like_dom_sf"/>
</dbReference>
<evidence type="ECO:0000313" key="10">
    <source>
        <dbReference type="Proteomes" id="UP000591071"/>
    </source>
</evidence>
<dbReference type="InterPro" id="IPR013767">
    <property type="entry name" value="PAS_fold"/>
</dbReference>
<evidence type="ECO:0000259" key="6">
    <source>
        <dbReference type="PROSITE" id="PS50045"/>
    </source>
</evidence>
<dbReference type="Gene3D" id="3.40.50.300">
    <property type="entry name" value="P-loop containing nucleotide triphosphate hydrolases"/>
    <property type="match status" value="1"/>
</dbReference>
<dbReference type="InterPro" id="IPR009057">
    <property type="entry name" value="Homeodomain-like_sf"/>
</dbReference>
<reference evidence="9 10" key="1">
    <citation type="submission" date="2020-04" db="EMBL/GenBank/DDBJ databases">
        <authorList>
            <person name="Hitch T.C.A."/>
            <person name="Wylensek D."/>
            <person name="Clavel T."/>
        </authorList>
    </citation>
    <scope>NUCLEOTIDE SEQUENCE [LARGE SCALE GENOMIC DNA]</scope>
    <source>
        <strain evidence="9 10">Oil-RF-744-FAT-WT-6-1</strain>
    </source>
</reference>
<dbReference type="PROSITE" id="PS00688">
    <property type="entry name" value="SIGMA54_INTERACT_3"/>
    <property type="match status" value="1"/>
</dbReference>
<gene>
    <name evidence="8" type="ORF">ACGTZG_02690</name>
    <name evidence="9" type="ORF">HF872_12710</name>
</gene>
<dbReference type="InterPro" id="IPR029016">
    <property type="entry name" value="GAF-like_dom_sf"/>
</dbReference>
<dbReference type="InterPro" id="IPR025943">
    <property type="entry name" value="Sigma_54_int_dom_ATP-bd_2"/>
</dbReference>
<dbReference type="PANTHER" id="PTHR32071">
    <property type="entry name" value="TRANSCRIPTIONAL REGULATORY PROTEIN"/>
    <property type="match status" value="1"/>
</dbReference>
<dbReference type="Pfam" id="PF02954">
    <property type="entry name" value="HTH_8"/>
    <property type="match status" value="1"/>
</dbReference>
<dbReference type="InterPro" id="IPR025944">
    <property type="entry name" value="Sigma_54_int_dom_CS"/>
</dbReference>
<dbReference type="Proteomes" id="UP001605989">
    <property type="component" value="Unassembled WGS sequence"/>
</dbReference>
<dbReference type="InterPro" id="IPR000014">
    <property type="entry name" value="PAS"/>
</dbReference>
<dbReference type="InterPro" id="IPR027417">
    <property type="entry name" value="P-loop_NTPase"/>
</dbReference>
<accession>A0A848BSW8</accession>
<evidence type="ECO:0000256" key="2">
    <source>
        <dbReference type="ARBA" id="ARBA00022840"/>
    </source>
</evidence>
<dbReference type="SMART" id="SM00382">
    <property type="entry name" value="AAA"/>
    <property type="match status" value="1"/>
</dbReference>
<dbReference type="PROSITE" id="PS00675">
    <property type="entry name" value="SIGMA54_INTERACT_1"/>
    <property type="match status" value="1"/>
</dbReference>
<organism evidence="9 10">
    <name type="scientific">Megasphaera hexanoica</name>
    <dbReference type="NCBI Taxonomy" id="1675036"/>
    <lineage>
        <taxon>Bacteria</taxon>
        <taxon>Bacillati</taxon>
        <taxon>Bacillota</taxon>
        <taxon>Negativicutes</taxon>
        <taxon>Veillonellales</taxon>
        <taxon>Veillonellaceae</taxon>
        <taxon>Megasphaera</taxon>
    </lineage>
</organism>
<dbReference type="RefSeq" id="WP_113856334.1">
    <property type="nucleotide sequence ID" value="NZ_JABAFG010000038.1"/>
</dbReference>
<name>A0A848BSW8_9FIRM</name>
<dbReference type="EMBL" id="JABAFG010000038">
    <property type="protein sequence ID" value="NME29461.1"/>
    <property type="molecule type" value="Genomic_DNA"/>
</dbReference>
<comment type="caution">
    <text evidence="9">The sequence shown here is derived from an EMBL/GenBank/DDBJ whole genome shotgun (WGS) entry which is preliminary data.</text>
</comment>
<keyword evidence="3" id="KW-0805">Transcription regulation</keyword>
<dbReference type="InterPro" id="IPR002078">
    <property type="entry name" value="Sigma_54_int"/>
</dbReference>
<sequence>MIMDSIKDLFSPAHILHVAEMREQFFSTGNMNGITGVRSEILMGWKMSYESGFREAYQKKPVVHDLKKCQEQSKVLMKIAVPYMKKILSFLDQKSFWLTLLNADGIILKLIGSPDMIEELRATGLVEGSDRGEHGPYCGLFHMVYTLKKPFILVSTEHASPIDDNLAGAACPIIDIETKSIIGYIAISGHWWDSHIHTLGLAILAAEAINQQLFLVASNQRMRELNKLVQNKNFELDQTVEDIDFGIVYFDKSGRIIIVNNRAIKMLGLQQDKKKLIGTNIRDYVHGRFDMDEVYKKASTDREYSSVMSNVDKDGTRRQNRHSLYITVNMTHETNYLMRIKERQWIQQSATRIVYTQPHFQFENIIGSSDAMQKAKKLACIAAPHDTAVMILGESGTGKEMFAQAIHNASKRADGPFIAINCGAIPRTLIESELFGYERGAFTGADKNGHPGKFELANGGTLFLDEIGDMPYDVQVSLLRVLQSKEVLRLGSRKPIKIDVRIISATNQDLEEKIRNHTFRDDLYYRLNVFSILLPPLRERYGDIEQLANFFLDIYSQRYGKRVRGFSPEALHVLNTYSWPGNIRQLENTVERALLISQGDWIEESSLPVQMQHMQRKTAHPSGRDESERTGICRALKKYDFNVTQAAKLLGISRPTLYKKMKQYHIEKSKVY</sequence>
<dbReference type="OrthoDB" id="9803970at2"/>
<feature type="domain" description="Sigma-54 factor interaction" evidence="6">
    <location>
        <begin position="365"/>
        <end position="595"/>
    </location>
</feature>
<dbReference type="InterPro" id="IPR058031">
    <property type="entry name" value="AAA_lid_NorR"/>
</dbReference>
<dbReference type="NCBIfam" id="TIGR00229">
    <property type="entry name" value="sensory_box"/>
    <property type="match status" value="1"/>
</dbReference>
<keyword evidence="1" id="KW-0547">Nucleotide-binding</keyword>
<dbReference type="Gene3D" id="1.10.10.60">
    <property type="entry name" value="Homeodomain-like"/>
    <property type="match status" value="1"/>
</dbReference>
<dbReference type="PROSITE" id="PS50112">
    <property type="entry name" value="PAS"/>
    <property type="match status" value="1"/>
</dbReference>
<evidence type="ECO:0000256" key="5">
    <source>
        <dbReference type="ARBA" id="ARBA00023163"/>
    </source>
</evidence>
<evidence type="ECO:0000256" key="1">
    <source>
        <dbReference type="ARBA" id="ARBA00022741"/>
    </source>
</evidence>
<dbReference type="Pfam" id="PF00989">
    <property type="entry name" value="PAS"/>
    <property type="match status" value="1"/>
</dbReference>
<dbReference type="Proteomes" id="UP000591071">
    <property type="component" value="Unassembled WGS sequence"/>
</dbReference>
<dbReference type="Gene3D" id="3.30.450.40">
    <property type="match status" value="1"/>
</dbReference>
<dbReference type="PRINTS" id="PR01590">
    <property type="entry name" value="HTHFIS"/>
</dbReference>
<dbReference type="GO" id="GO:0005524">
    <property type="term" value="F:ATP binding"/>
    <property type="evidence" value="ECO:0007669"/>
    <property type="project" value="UniProtKB-KW"/>
</dbReference>
<dbReference type="FunFam" id="3.40.50.300:FF:000006">
    <property type="entry name" value="DNA-binding transcriptional regulator NtrC"/>
    <property type="match status" value="1"/>
</dbReference>
<evidence type="ECO:0000259" key="7">
    <source>
        <dbReference type="PROSITE" id="PS50112"/>
    </source>
</evidence>
<proteinExistence type="predicted"/>
<dbReference type="PROSITE" id="PS00676">
    <property type="entry name" value="SIGMA54_INTERACT_2"/>
    <property type="match status" value="1"/>
</dbReference>
<dbReference type="Pfam" id="PF25601">
    <property type="entry name" value="AAA_lid_14"/>
    <property type="match status" value="1"/>
</dbReference>
<evidence type="ECO:0000256" key="3">
    <source>
        <dbReference type="ARBA" id="ARBA00023015"/>
    </source>
</evidence>
<keyword evidence="2" id="KW-0067">ATP-binding</keyword>
<feature type="domain" description="PAS" evidence="7">
    <location>
        <begin position="232"/>
        <end position="273"/>
    </location>
</feature>
<dbReference type="InterPro" id="IPR003593">
    <property type="entry name" value="AAA+_ATPase"/>
</dbReference>
<dbReference type="SUPFAM" id="SSF46689">
    <property type="entry name" value="Homeodomain-like"/>
    <property type="match status" value="1"/>
</dbReference>
<keyword evidence="4" id="KW-0238">DNA-binding</keyword>
<evidence type="ECO:0000313" key="9">
    <source>
        <dbReference type="EMBL" id="NME29461.1"/>
    </source>
</evidence>
<dbReference type="Gene3D" id="1.10.8.60">
    <property type="match status" value="1"/>
</dbReference>
<dbReference type="PANTHER" id="PTHR32071:SF57">
    <property type="entry name" value="C4-DICARBOXYLATE TRANSPORT TRANSCRIPTIONAL REGULATORY PROTEIN DCTD"/>
    <property type="match status" value="1"/>
</dbReference>
<evidence type="ECO:0000313" key="11">
    <source>
        <dbReference type="Proteomes" id="UP001605989"/>
    </source>
</evidence>
<keyword evidence="11" id="KW-1185">Reference proteome</keyword>
<dbReference type="PROSITE" id="PS50045">
    <property type="entry name" value="SIGMA54_INTERACT_4"/>
    <property type="match status" value="1"/>
</dbReference>
<dbReference type="SUPFAM" id="SSF52540">
    <property type="entry name" value="P-loop containing nucleoside triphosphate hydrolases"/>
    <property type="match status" value="1"/>
</dbReference>